<comment type="caution">
    <text evidence="1">The sequence shown here is derived from an EMBL/GenBank/DDBJ whole genome shotgun (WGS) entry which is preliminary data.</text>
</comment>
<evidence type="ECO:0000313" key="1">
    <source>
        <dbReference type="EMBL" id="GFH11159.1"/>
    </source>
</evidence>
<proteinExistence type="predicted"/>
<dbReference type="Proteomes" id="UP000485058">
    <property type="component" value="Unassembled WGS sequence"/>
</dbReference>
<protein>
    <submittedName>
        <fullName evidence="1">H0102C09.1 protein</fullName>
    </submittedName>
</protein>
<dbReference type="AlphaFoldDB" id="A0A699YX91"/>
<accession>A0A699YX91</accession>
<gene>
    <name evidence="1" type="ORF">HaLaN_06609</name>
</gene>
<name>A0A699YX91_HAELA</name>
<organism evidence="1 2">
    <name type="scientific">Haematococcus lacustris</name>
    <name type="common">Green alga</name>
    <name type="synonym">Haematococcus pluvialis</name>
    <dbReference type="NCBI Taxonomy" id="44745"/>
    <lineage>
        <taxon>Eukaryota</taxon>
        <taxon>Viridiplantae</taxon>
        <taxon>Chlorophyta</taxon>
        <taxon>core chlorophytes</taxon>
        <taxon>Chlorophyceae</taxon>
        <taxon>CS clade</taxon>
        <taxon>Chlamydomonadales</taxon>
        <taxon>Haematococcaceae</taxon>
        <taxon>Haematococcus</taxon>
    </lineage>
</organism>
<keyword evidence="2" id="KW-1185">Reference proteome</keyword>
<reference evidence="1 2" key="1">
    <citation type="submission" date="2020-02" db="EMBL/GenBank/DDBJ databases">
        <title>Draft genome sequence of Haematococcus lacustris strain NIES-144.</title>
        <authorList>
            <person name="Morimoto D."/>
            <person name="Nakagawa S."/>
            <person name="Yoshida T."/>
            <person name="Sawayama S."/>
        </authorList>
    </citation>
    <scope>NUCLEOTIDE SEQUENCE [LARGE SCALE GENOMIC DNA]</scope>
    <source>
        <strain evidence="1 2">NIES-144</strain>
    </source>
</reference>
<sequence>MLIKGGVGVRPGAGEGFKLLHDYRPLHEPHHIIVANGGRIEAQGQGVVKPVPVAGGFSLAARTCSDPLVLHHRLGHPGYRQLARLLREGMAQTVAGEAATATAAVGDKRAVGVDTLLLQIVQRRHFERVRNCVEFPDFVTLCYSARYGSNNGSGSERDGRWVLKVKRGSDGSIVKYKARWVVKGFRQRDGVDYFEDVVFAPVVMHPRAWYLCLREQLEQIGF</sequence>
<evidence type="ECO:0000313" key="2">
    <source>
        <dbReference type="Proteomes" id="UP000485058"/>
    </source>
</evidence>
<dbReference type="EMBL" id="BLLF01000379">
    <property type="protein sequence ID" value="GFH11159.1"/>
    <property type="molecule type" value="Genomic_DNA"/>
</dbReference>